<dbReference type="Proteomes" id="UP000257109">
    <property type="component" value="Unassembled WGS sequence"/>
</dbReference>
<feature type="non-terminal residue" evidence="3">
    <location>
        <position position="1"/>
    </location>
</feature>
<dbReference type="OrthoDB" id="912451at2759"/>
<dbReference type="Gene3D" id="3.30.70.270">
    <property type="match status" value="1"/>
</dbReference>
<dbReference type="AlphaFoldDB" id="A0A371I441"/>
<feature type="domain" description="Reverse transcriptase" evidence="2">
    <location>
        <begin position="452"/>
        <end position="518"/>
    </location>
</feature>
<proteinExistence type="predicted"/>
<dbReference type="Pfam" id="PF00078">
    <property type="entry name" value="RVT_1"/>
    <property type="match status" value="1"/>
</dbReference>
<comment type="caution">
    <text evidence="3">The sequence shown here is derived from an EMBL/GenBank/DDBJ whole genome shotgun (WGS) entry which is preliminary data.</text>
</comment>
<feature type="region of interest" description="Disordered" evidence="1">
    <location>
        <begin position="201"/>
        <end position="221"/>
    </location>
</feature>
<evidence type="ECO:0000259" key="2">
    <source>
        <dbReference type="Pfam" id="PF00078"/>
    </source>
</evidence>
<dbReference type="InterPro" id="IPR043128">
    <property type="entry name" value="Rev_trsase/Diguanyl_cyclase"/>
</dbReference>
<evidence type="ECO:0000256" key="1">
    <source>
        <dbReference type="SAM" id="MobiDB-lite"/>
    </source>
</evidence>
<dbReference type="PANTHER" id="PTHR33223:SF10">
    <property type="entry name" value="AMINOTRANSFERASE-LIKE PLANT MOBILE DOMAIN-CONTAINING PROTEIN"/>
    <property type="match status" value="1"/>
</dbReference>
<dbReference type="SUPFAM" id="SSF56672">
    <property type="entry name" value="DNA/RNA polymerases"/>
    <property type="match status" value="1"/>
</dbReference>
<dbReference type="InterPro" id="IPR043502">
    <property type="entry name" value="DNA/RNA_pol_sf"/>
</dbReference>
<gene>
    <name evidence="3" type="ORF">CR513_05777</name>
</gene>
<dbReference type="InterPro" id="IPR000477">
    <property type="entry name" value="RT_dom"/>
</dbReference>
<organism evidence="3 4">
    <name type="scientific">Mucuna pruriens</name>
    <name type="common">Velvet bean</name>
    <name type="synonym">Dolichos pruriens</name>
    <dbReference type="NCBI Taxonomy" id="157652"/>
    <lineage>
        <taxon>Eukaryota</taxon>
        <taxon>Viridiplantae</taxon>
        <taxon>Streptophyta</taxon>
        <taxon>Embryophyta</taxon>
        <taxon>Tracheophyta</taxon>
        <taxon>Spermatophyta</taxon>
        <taxon>Magnoliopsida</taxon>
        <taxon>eudicotyledons</taxon>
        <taxon>Gunneridae</taxon>
        <taxon>Pentapetalae</taxon>
        <taxon>rosids</taxon>
        <taxon>fabids</taxon>
        <taxon>Fabales</taxon>
        <taxon>Fabaceae</taxon>
        <taxon>Papilionoideae</taxon>
        <taxon>50 kb inversion clade</taxon>
        <taxon>NPAAA clade</taxon>
        <taxon>indigoferoid/millettioid clade</taxon>
        <taxon>Phaseoleae</taxon>
        <taxon>Mucuna</taxon>
    </lineage>
</organism>
<dbReference type="EMBL" id="QJKJ01000966">
    <property type="protein sequence ID" value="RDY09807.1"/>
    <property type="molecule type" value="Genomic_DNA"/>
</dbReference>
<accession>A0A371I441</accession>
<evidence type="ECO:0000313" key="4">
    <source>
        <dbReference type="Proteomes" id="UP000257109"/>
    </source>
</evidence>
<sequence>MAWDQPYSEHIDGTPIPPQFRELVVDPFDGSQDPRVHLQAFQTQMYISDEDELLSCKLFSSTLRGVTMRWFSSLPPCSIGSFSELAVAFESQFAANKEKHLKAHQHYGLEGANVYHLHLLNIPPPTEQQLGPSREEWCKFHRAHGHVIEECRVLKCQIKKLIQNGRLRSEPLESSLRGTRAELLGKTVMVSRINPEVFGRISRDPKAEPPNQGTIARGGVHGKNVSLGLEKERPSMRQDPPITFNNEDYEGTIPHSDDPMIISIIIANYWVERVLVDQGTFKKLGFSESSLEECPGTLIDFASKQVEIRGVTNLETILGTGSTRKAIKMRFTMVNSPTLYNVIFGQPTLNRLQEIVSTTHLCMKYPVSNLVRVICIDQRIARRCYDESTRLELHQRTKIGAFLDLSVEEEVVWVLRENRGAFAWAPTYMSGIDPNYLRHRLSISLGARPISLKNARATYQRLMNRIFKDYIGNQLEVYVDNMVVKSKTQTGHAENLTSIFKVLRKYQLRLNPEKCSFGVKAGKSWVLCLPKGA</sequence>
<reference evidence="3" key="1">
    <citation type="submission" date="2018-05" db="EMBL/GenBank/DDBJ databases">
        <title>Draft genome of Mucuna pruriens seed.</title>
        <authorList>
            <person name="Nnadi N.E."/>
            <person name="Vos R."/>
            <person name="Hasami M.H."/>
            <person name="Devisetty U.K."/>
            <person name="Aguiy J.C."/>
        </authorList>
    </citation>
    <scope>NUCLEOTIDE SEQUENCE [LARGE SCALE GENOMIC DNA]</scope>
    <source>
        <strain evidence="3">JCA_2017</strain>
    </source>
</reference>
<name>A0A371I441_MUCPR</name>
<keyword evidence="4" id="KW-1185">Reference proteome</keyword>
<evidence type="ECO:0000313" key="3">
    <source>
        <dbReference type="EMBL" id="RDY09807.1"/>
    </source>
</evidence>
<dbReference type="PANTHER" id="PTHR33223">
    <property type="entry name" value="CCHC-TYPE DOMAIN-CONTAINING PROTEIN"/>
    <property type="match status" value="1"/>
</dbReference>
<dbReference type="CDD" id="cd01647">
    <property type="entry name" value="RT_LTR"/>
    <property type="match status" value="1"/>
</dbReference>
<protein>
    <recommendedName>
        <fullName evidence="2">Reverse transcriptase domain-containing protein</fullName>
    </recommendedName>
</protein>